<dbReference type="Gene3D" id="3.90.930.1">
    <property type="match status" value="1"/>
</dbReference>
<dbReference type="Gene3D" id="2.20.110.10">
    <property type="entry name" value="Histone H3 K4-specific methyltransferase SET7/9 N-terminal domain"/>
    <property type="match status" value="2"/>
</dbReference>
<organism evidence="1 2">
    <name type="scientific">Reichenbachiella faecimaris</name>
    <dbReference type="NCBI Taxonomy" id="692418"/>
    <lineage>
        <taxon>Bacteria</taxon>
        <taxon>Pseudomonadati</taxon>
        <taxon>Bacteroidota</taxon>
        <taxon>Cytophagia</taxon>
        <taxon>Cytophagales</taxon>
        <taxon>Reichenbachiellaceae</taxon>
        <taxon>Reichenbachiella</taxon>
    </lineage>
</organism>
<evidence type="ECO:0000313" key="1">
    <source>
        <dbReference type="EMBL" id="SMD36080.1"/>
    </source>
</evidence>
<dbReference type="Pfam" id="PF07661">
    <property type="entry name" value="MORN_2"/>
    <property type="match status" value="5"/>
</dbReference>
<dbReference type="EMBL" id="FWYF01000003">
    <property type="protein sequence ID" value="SMD36080.1"/>
    <property type="molecule type" value="Genomic_DNA"/>
</dbReference>
<name>A0A1W2GHE7_REIFA</name>
<gene>
    <name evidence="1" type="ORF">SAMN04488029_2702</name>
</gene>
<dbReference type="Proteomes" id="UP000192472">
    <property type="component" value="Unassembled WGS sequence"/>
</dbReference>
<keyword evidence="2" id="KW-1185">Reference proteome</keyword>
<accession>A0A1W2GHE7</accession>
<proteinExistence type="predicted"/>
<dbReference type="OrthoDB" id="659070at2"/>
<dbReference type="SUPFAM" id="SSF82185">
    <property type="entry name" value="Histone H3 K4-specific methyltransferase SET7/9 N-terminal domain"/>
    <property type="match status" value="2"/>
</dbReference>
<sequence length="471" mass="54580">MSLHFRSMYSMAICFSILFITNAIGQSREVETYYDLGRTKIHEYYTTLDEPPYKKHGVYKEFDADGNLIRYKEFKNGEQHGMVRVYYFIPDYAQKACYGKLIGESEWVNGERHGWDKTWVCDQGNITLESEIYYQNGVEQKGKFYYKNGNLQAEKVPTGINKEWDEAGQLIAEYEVTDGVENGSKTLWYSNGQLKAKGETADGIEIGNWVSYFENGNLQYELVLSAEKPFPISRLGYYPNGNLQNSFKETANGQYVMEDYFEHGSLSVRANKKYDPSIRELVFHGTLEVYNGKNEKVAGGNFIEGCRVGAFTLLYDKDWKEVYNFTEAAFKRELVFDQRCKPTGMVTDYYISGVKQFEGKMTSLDPEVLDGLCTFFYPNGNKKEERTILYGIPSKIVKYYEHGPVQMEANYSEGKLDGKVNYYDENGTLRQSEQYRLGLKNGEWKYFSENGTLMEVERYRFDQLIDSRTMN</sequence>
<dbReference type="RefSeq" id="WP_139793888.1">
    <property type="nucleotide sequence ID" value="NZ_FWYF01000003.1"/>
</dbReference>
<evidence type="ECO:0000313" key="2">
    <source>
        <dbReference type="Proteomes" id="UP000192472"/>
    </source>
</evidence>
<dbReference type="InterPro" id="IPR011652">
    <property type="entry name" value="MORN_2"/>
</dbReference>
<reference evidence="1 2" key="1">
    <citation type="submission" date="2017-04" db="EMBL/GenBank/DDBJ databases">
        <authorList>
            <person name="Afonso C.L."/>
            <person name="Miller P.J."/>
            <person name="Scott M.A."/>
            <person name="Spackman E."/>
            <person name="Goraichik I."/>
            <person name="Dimitrov K.M."/>
            <person name="Suarez D.L."/>
            <person name="Swayne D.E."/>
        </authorList>
    </citation>
    <scope>NUCLEOTIDE SEQUENCE [LARGE SCALE GENOMIC DNA]</scope>
    <source>
        <strain evidence="1 2">DSM 26133</strain>
    </source>
</reference>
<protein>
    <submittedName>
        <fullName evidence="1">Antitoxin component YwqK of the YwqJK toxin-antitoxin module</fullName>
    </submittedName>
</protein>
<dbReference type="STRING" id="692418.SAMN04488029_2702"/>
<dbReference type="AlphaFoldDB" id="A0A1W2GHE7"/>